<dbReference type="PANTHER" id="PTHR12561">
    <property type="entry name" value="LIPOATE-PROTEIN LIGASE"/>
    <property type="match status" value="1"/>
</dbReference>
<evidence type="ECO:0000313" key="6">
    <source>
        <dbReference type="EMBL" id="OEJ89589.1"/>
    </source>
</evidence>
<dbReference type="InterPro" id="IPR045864">
    <property type="entry name" value="aa-tRNA-synth_II/BPL/LPL"/>
</dbReference>
<sequence>MNKLNYFVLRKRLNIGLLSQQRSYSNYFDLKNTPFENVKSNKKEHADVNDLNNMYSTMFYSQEGSKETKMVENEVDDLDSINKEINEFFGTPSPESFYGHNEKVEEIESPQKFIDLVKSDSKFCIVSKSTDPFYNLAMEDFIFRNTPIDKSNLASPFNSQRLMLYINEKTCVFGKNQNPFKEVNLKSELLKKNGGVYNLVRRYSGGGTVVHDLGNVNYSYLTSRNEFDQKFFNSFIVNLVNKHLSSSQEHILDVPIDILNAQKNYLGLNERGDITCNGYKVSGSAFKIALNKSYHHGTMLIDSNLKEFSKIMRPKLKKNEETNNGIKYDMEEFSEETDVNSVRSPIQNLKKLTGDVLSTPEQFIQILVNGFKTLFSQSSNIKTYSISPEKVNFNDVYEACKDHNLKNTSKVFVELPTEDWTYRHTPSFKYTNKSNGFYYRVKKGVIVDTNDTENNIELNKTLFKEDFMV</sequence>
<dbReference type="GO" id="GO:0005739">
    <property type="term" value="C:mitochondrion"/>
    <property type="evidence" value="ECO:0007669"/>
    <property type="project" value="TreeGrafter"/>
</dbReference>
<dbReference type="PROSITE" id="PS51733">
    <property type="entry name" value="BPL_LPL_CATALYTIC"/>
    <property type="match status" value="1"/>
</dbReference>
<organism evidence="6 7">
    <name type="scientific">Hanseniaspora opuntiae</name>
    <dbReference type="NCBI Taxonomy" id="211096"/>
    <lineage>
        <taxon>Eukaryota</taxon>
        <taxon>Fungi</taxon>
        <taxon>Dikarya</taxon>
        <taxon>Ascomycota</taxon>
        <taxon>Saccharomycotina</taxon>
        <taxon>Saccharomycetes</taxon>
        <taxon>Saccharomycodales</taxon>
        <taxon>Saccharomycodaceae</taxon>
        <taxon>Hanseniaspora</taxon>
    </lineage>
</organism>
<keyword evidence="7" id="KW-1185">Reference proteome</keyword>
<evidence type="ECO:0000256" key="1">
    <source>
        <dbReference type="ARBA" id="ARBA00003253"/>
    </source>
</evidence>
<accession>A0A1E5RRN6</accession>
<evidence type="ECO:0000259" key="5">
    <source>
        <dbReference type="PROSITE" id="PS51733"/>
    </source>
</evidence>
<dbReference type="PANTHER" id="PTHR12561:SF3">
    <property type="entry name" value="LIPOYLTRANSFERASE 1, MITOCHONDRIAL"/>
    <property type="match status" value="1"/>
</dbReference>
<evidence type="ECO:0000256" key="2">
    <source>
        <dbReference type="ARBA" id="ARBA00005085"/>
    </source>
</evidence>
<reference evidence="7" key="1">
    <citation type="journal article" date="2016" name="Genome Announc.">
        <title>Genome sequences of three species of Hanseniaspora isolated from spontaneous wine fermentations.</title>
        <authorList>
            <person name="Sternes P.R."/>
            <person name="Lee D."/>
            <person name="Kutyna D.R."/>
            <person name="Borneman A.R."/>
        </authorList>
    </citation>
    <scope>NUCLEOTIDE SEQUENCE [LARGE SCALE GENOMIC DNA]</scope>
    <source>
        <strain evidence="7">AWRI3578</strain>
    </source>
</reference>
<dbReference type="AlphaFoldDB" id="A0A1E5RRN6"/>
<name>A0A1E5RRN6_9ASCO</name>
<evidence type="ECO:0000313" key="7">
    <source>
        <dbReference type="Proteomes" id="UP000095605"/>
    </source>
</evidence>
<dbReference type="GO" id="GO:0017118">
    <property type="term" value="F:lipoyltransferase activity"/>
    <property type="evidence" value="ECO:0007669"/>
    <property type="project" value="TreeGrafter"/>
</dbReference>
<dbReference type="GO" id="GO:0016874">
    <property type="term" value="F:ligase activity"/>
    <property type="evidence" value="ECO:0007669"/>
    <property type="project" value="UniProtKB-KW"/>
</dbReference>
<comment type="pathway">
    <text evidence="2">Protein modification; protein lipoylation via exogenous pathway; protein N(6)-(lipoyl)lysine from lipoate: step 2/2.</text>
</comment>
<comment type="similarity">
    <text evidence="3">Belongs to the LplA family.</text>
</comment>
<dbReference type="GO" id="GO:0009249">
    <property type="term" value="P:protein lipoylation"/>
    <property type="evidence" value="ECO:0007669"/>
    <property type="project" value="InterPro"/>
</dbReference>
<dbReference type="CDD" id="cd16443">
    <property type="entry name" value="LplA"/>
    <property type="match status" value="1"/>
</dbReference>
<dbReference type="UniPathway" id="UPA00537">
    <property type="reaction ID" value="UER00595"/>
</dbReference>
<comment type="caution">
    <text evidence="6">The sequence shown here is derived from an EMBL/GenBank/DDBJ whole genome shotgun (WGS) entry which is preliminary data.</text>
</comment>
<evidence type="ECO:0000256" key="3">
    <source>
        <dbReference type="ARBA" id="ARBA00008242"/>
    </source>
</evidence>
<proteinExistence type="inferred from homology"/>
<dbReference type="OrthoDB" id="201621at2759"/>
<dbReference type="Pfam" id="PF21948">
    <property type="entry name" value="LplA-B_cat"/>
    <property type="match status" value="1"/>
</dbReference>
<protein>
    <recommendedName>
        <fullName evidence="4">Putative lipoate-protein ligase A</fullName>
    </recommendedName>
</protein>
<comment type="function">
    <text evidence="1">Catalyzes both the ATP-dependent activation of exogenously supplied lipoate to lipoyl-AMP and the transfer of the activated lipoyl onto the lipoyl domains of lipoate-dependent enzymes.</text>
</comment>
<dbReference type="EMBL" id="LPNL01000003">
    <property type="protein sequence ID" value="OEJ89589.1"/>
    <property type="molecule type" value="Genomic_DNA"/>
</dbReference>
<feature type="domain" description="BPL/LPL catalytic" evidence="5">
    <location>
        <begin position="156"/>
        <end position="349"/>
    </location>
</feature>
<gene>
    <name evidence="6" type="ORF">AWRI3578_g1361</name>
</gene>
<dbReference type="SUPFAM" id="SSF55681">
    <property type="entry name" value="Class II aaRS and biotin synthetases"/>
    <property type="match status" value="1"/>
</dbReference>
<keyword evidence="6" id="KW-0436">Ligase</keyword>
<dbReference type="Gene3D" id="3.30.930.10">
    <property type="entry name" value="Bira Bifunctional Protein, Domain 2"/>
    <property type="match status" value="1"/>
</dbReference>
<dbReference type="InterPro" id="IPR004562">
    <property type="entry name" value="LipoylTrfase_LipoateP_Ligase"/>
</dbReference>
<dbReference type="InterPro" id="IPR004143">
    <property type="entry name" value="BPL_LPL_catalytic"/>
</dbReference>
<dbReference type="Proteomes" id="UP000095605">
    <property type="component" value="Unassembled WGS sequence"/>
</dbReference>
<evidence type="ECO:0000256" key="4">
    <source>
        <dbReference type="ARBA" id="ARBA00015925"/>
    </source>
</evidence>